<evidence type="ECO:0000256" key="4">
    <source>
        <dbReference type="ARBA" id="ARBA00022989"/>
    </source>
</evidence>
<comment type="subcellular location">
    <subcellularLocation>
        <location evidence="1">Membrane</location>
        <topology evidence="1">Multi-pass membrane protein</topology>
    </subcellularLocation>
</comment>
<feature type="transmembrane region" description="Helical" evidence="6">
    <location>
        <begin position="39"/>
        <end position="62"/>
    </location>
</feature>
<feature type="transmembrane region" description="Helical" evidence="6">
    <location>
        <begin position="214"/>
        <end position="240"/>
    </location>
</feature>
<feature type="transmembrane region" description="Helical" evidence="6">
    <location>
        <begin position="246"/>
        <end position="266"/>
    </location>
</feature>
<proteinExistence type="inferred from homology"/>
<dbReference type="PANTHER" id="PTHR30569">
    <property type="entry name" value="CYTOSINE TRANSPORTER CODB"/>
    <property type="match status" value="1"/>
</dbReference>
<keyword evidence="5 6" id="KW-0472">Membrane</keyword>
<evidence type="ECO:0000256" key="1">
    <source>
        <dbReference type="ARBA" id="ARBA00004141"/>
    </source>
</evidence>
<feature type="transmembrane region" description="Helical" evidence="6">
    <location>
        <begin position="180"/>
        <end position="202"/>
    </location>
</feature>
<feature type="transmembrane region" description="Helical" evidence="6">
    <location>
        <begin position="294"/>
        <end position="314"/>
    </location>
</feature>
<dbReference type="Pfam" id="PF02133">
    <property type="entry name" value="Transp_cyt_pur"/>
    <property type="match status" value="1"/>
</dbReference>
<feature type="transmembrane region" description="Helical" evidence="6">
    <location>
        <begin position="74"/>
        <end position="97"/>
    </location>
</feature>
<feature type="transmembrane region" description="Helical" evidence="6">
    <location>
        <begin position="320"/>
        <end position="342"/>
    </location>
</feature>
<dbReference type="GO" id="GO:0015209">
    <property type="term" value="F:cytosine transmembrane transporter activity"/>
    <property type="evidence" value="ECO:0007669"/>
    <property type="project" value="InterPro"/>
</dbReference>
<evidence type="ECO:0000313" key="8">
    <source>
        <dbReference type="Proteomes" id="UP000504714"/>
    </source>
</evidence>
<keyword evidence="3 6" id="KW-0812">Transmembrane</keyword>
<evidence type="ECO:0000256" key="5">
    <source>
        <dbReference type="ARBA" id="ARBA00023136"/>
    </source>
</evidence>
<dbReference type="Proteomes" id="UP000504714">
    <property type="component" value="Unassembled WGS sequence"/>
</dbReference>
<dbReference type="Gene3D" id="1.10.4160.10">
    <property type="entry name" value="Hydantoin permease"/>
    <property type="match status" value="1"/>
</dbReference>
<evidence type="ECO:0000256" key="6">
    <source>
        <dbReference type="SAM" id="Phobius"/>
    </source>
</evidence>
<feature type="transmembrane region" description="Helical" evidence="6">
    <location>
        <begin position="117"/>
        <end position="135"/>
    </location>
</feature>
<comment type="caution">
    <text evidence="7">The sequence shown here is derived from an EMBL/GenBank/DDBJ whole genome shotgun (WGS) entry which is preliminary data.</text>
</comment>
<name>A0A6L2ZMC8_9ENTR</name>
<dbReference type="EMBL" id="BLXO01000002">
    <property type="protein sequence ID" value="GFN46013.1"/>
    <property type="molecule type" value="Genomic_DNA"/>
</dbReference>
<dbReference type="RefSeq" id="WP_176487762.1">
    <property type="nucleotide sequence ID" value="NZ_BLXO01000002.1"/>
</dbReference>
<accession>A0A6L2ZMC8</accession>
<evidence type="ECO:0000256" key="2">
    <source>
        <dbReference type="ARBA" id="ARBA00008974"/>
    </source>
</evidence>
<dbReference type="InterPro" id="IPR030191">
    <property type="entry name" value="CodB"/>
</dbReference>
<dbReference type="CDD" id="cd11484">
    <property type="entry name" value="SLC-NCS1sbd_CobB-like"/>
    <property type="match status" value="1"/>
</dbReference>
<dbReference type="PANTHER" id="PTHR30569:SF0">
    <property type="entry name" value="CYTOSINE PERMEASE"/>
    <property type="match status" value="1"/>
</dbReference>
<feature type="transmembrane region" description="Helical" evidence="6">
    <location>
        <begin position="142"/>
        <end position="160"/>
    </location>
</feature>
<dbReference type="AlphaFoldDB" id="A0A6L2ZMC8"/>
<reference evidence="7 8" key="1">
    <citation type="submission" date="2020-06" db="EMBL/GenBank/DDBJ databases">
        <title>The genome sequence of Candidatus Regiella insecticola strain Tut.</title>
        <authorList>
            <person name="Nikoh N."/>
            <person name="Tsuchida T."/>
            <person name="Koga R."/>
            <person name="Oshima K."/>
            <person name="Hattori M."/>
            <person name="Fukatsu T."/>
        </authorList>
    </citation>
    <scope>NUCLEOTIDE SEQUENCE [LARGE SCALE GENOMIC DNA]</scope>
    <source>
        <strain evidence="7 8">Tut</strain>
    </source>
</reference>
<dbReference type="GO" id="GO:0005886">
    <property type="term" value="C:plasma membrane"/>
    <property type="evidence" value="ECO:0007669"/>
    <property type="project" value="TreeGrafter"/>
</dbReference>
<dbReference type="InterPro" id="IPR001248">
    <property type="entry name" value="Pur-cyt_permease"/>
</dbReference>
<evidence type="ECO:0000313" key="7">
    <source>
        <dbReference type="EMBL" id="GFN46013.1"/>
    </source>
</evidence>
<gene>
    <name evidence="7" type="primary">codB</name>
    <name evidence="7" type="ORF">RINTU1_14190</name>
</gene>
<organism evidence="7 8">
    <name type="scientific">Candidatus Regiella insecticola</name>
    <dbReference type="NCBI Taxonomy" id="138073"/>
    <lineage>
        <taxon>Bacteria</taxon>
        <taxon>Pseudomonadati</taxon>
        <taxon>Pseudomonadota</taxon>
        <taxon>Gammaproteobacteria</taxon>
        <taxon>Enterobacterales</taxon>
        <taxon>Enterobacteriaceae</taxon>
        <taxon>aphid secondary symbionts</taxon>
        <taxon>Candidatus Regiella</taxon>
    </lineage>
</organism>
<sequence length="376" mass="40202">MAARFSFMTVTLIRIGQWTSLSQFMLGAMLGHAMTFEQAMLATVLGSLLLEFLSFGLGLAGAREGLSISLLSRWCGFGRCGSALIGIMIAISLLGWFGIQNAILANSLDYALNKRLGFGWSAALAGITLTLLVALGFRALNWTAKVSVPLFSLVIGLISLELMQNHNMSDLMTSVPTGVALSLGAAVTAVTGGCMTGAFTTPDISRYCQNGRHVFWMTVISIIVGEFIVNGIAILIAHALNTSDVVTIMGQTAGWIGLLTVILSAVKINDINLYSSTLGVASAVEGVTGKKWRYTWLTILLGITGTTLSVMGILEQFTPFLILLGVVFPPIIGVMLVDYYILRTSRALLDTTRINETLPAAGSTPWINWLAIKRVA</sequence>
<comment type="similarity">
    <text evidence="2">Belongs to the purine-cytosine permease (2.A.39) family.</text>
</comment>
<feature type="transmembrane region" description="Helical" evidence="6">
    <location>
        <begin position="12"/>
        <end position="33"/>
    </location>
</feature>
<protein>
    <submittedName>
        <fullName evidence="7">Cytosine permease</fullName>
    </submittedName>
</protein>
<evidence type="ECO:0000256" key="3">
    <source>
        <dbReference type="ARBA" id="ARBA00022692"/>
    </source>
</evidence>
<keyword evidence="4 6" id="KW-1133">Transmembrane helix</keyword>